<feature type="repeat" description="PPR" evidence="2">
    <location>
        <begin position="604"/>
        <end position="638"/>
    </location>
</feature>
<dbReference type="NCBIfam" id="TIGR00756">
    <property type="entry name" value="PPR"/>
    <property type="match status" value="1"/>
</dbReference>
<name>A0A0D1DWD4_MYCMD</name>
<dbReference type="RefSeq" id="XP_011391527.1">
    <property type="nucleotide sequence ID" value="XM_011393225.1"/>
</dbReference>
<dbReference type="Proteomes" id="UP000000561">
    <property type="component" value="Chromosome 16"/>
</dbReference>
<evidence type="ECO:0000256" key="2">
    <source>
        <dbReference type="PROSITE-ProRule" id="PRU00708"/>
    </source>
</evidence>
<dbReference type="GO" id="GO:0003729">
    <property type="term" value="F:mRNA binding"/>
    <property type="evidence" value="ECO:0000318"/>
    <property type="project" value="GO_Central"/>
</dbReference>
<dbReference type="PANTHER" id="PTHR47942">
    <property type="entry name" value="TETRATRICOPEPTIDE REPEAT (TPR)-LIKE SUPERFAMILY PROTEIN-RELATED"/>
    <property type="match status" value="1"/>
</dbReference>
<keyword evidence="5" id="KW-1185">Reference proteome</keyword>
<feature type="region of interest" description="Disordered" evidence="3">
    <location>
        <begin position="279"/>
        <end position="298"/>
    </location>
</feature>
<sequence length="881" mass="98616">MSSMVPAAVAIRATSSTRAGLWLCSRPRCGSSKSQSARPYTSTDGSIIAAFSTSARRKEADRLSAAKPNGVHAKSRKQTGARKVPQQTALLRLDPRHPLLPSLTPAASSSESSESQTLRQRKAKSLGQLHAALQTGSTEAVWNAYLDHRKYSTVDETPFSIYHPSSDSALSAAECESVLRLISNDATKTKRGANRILRLMADIRGQQRRLLFQLQLANDANDSVRSRLLRRELDAWDSVVSPKVLNATIAHIGRSLRSVGLEEIDLMLDQLLSYEANEHSRRSAASHSKTTQNHMTLPGPTGALYNLRSAMLSPVARSRLSQRRGKQRQADFPDLSTYNTILNVITNTIHRSKTKRRLASEQAETFEEEQDDDQGAKFAEMQHDSRTAELDTSIANKLRRLDLDSDAMSLHADEYERADRLFHSVLERMQRRNRIEPDAVTFNIMITMYCLLDRWDMVHRVVRSANKQMLLNIDCINNAMWHWLVRGPASTSRHDRSFTHADAIESAFEVYRQLRQNSVQAELASQNSSILYGQRDMVSEATSCADRNEHLSQDELGPLAWPDRDGPKLTRTHSNWSNSSRSLQNDAVQAVLGIPSLPLQLVPDEITHALMISSLTREGRFADALSVFKDLVSTRTRQAGKSAGDTRASNVEAEAEESKMQPTLAIFDSFFKGFSRHGRPSKAVRFDAQHAECSEWELVPNAASQVTEVDIVREAPHASQDSAQSHQLQLWRIETFQEIFSAFLDHTPDLSQALGPSSRVARVDRSSRSVNRNISTPFGWLTLAEKRKMDAIRRAPSPNQLFWILTAIRRVSGDHAAWSLAMWQKVVDKFDPTVTGSSGKVNWTGFRLDNRLRRVVEHLEAQLAQDHLATGQARTEVQALT</sequence>
<evidence type="ECO:0000256" key="1">
    <source>
        <dbReference type="ARBA" id="ARBA00022737"/>
    </source>
</evidence>
<feature type="compositionally biased region" description="Low complexity" evidence="3">
    <location>
        <begin position="99"/>
        <end position="118"/>
    </location>
</feature>
<dbReference type="KEGG" id="uma:UMAG_10721"/>
<feature type="region of interest" description="Disordered" evidence="3">
    <location>
        <begin position="636"/>
        <end position="656"/>
    </location>
</feature>
<dbReference type="PROSITE" id="PS51375">
    <property type="entry name" value="PPR"/>
    <property type="match status" value="1"/>
</dbReference>
<evidence type="ECO:0000256" key="3">
    <source>
        <dbReference type="SAM" id="MobiDB-lite"/>
    </source>
</evidence>
<dbReference type="AlphaFoldDB" id="A0A0D1DWD4"/>
<dbReference type="eggNOG" id="KOG1092">
    <property type="taxonomic scope" value="Eukaryota"/>
</dbReference>
<dbReference type="InterPro" id="IPR002885">
    <property type="entry name" value="PPR_rpt"/>
</dbReference>
<dbReference type="Pfam" id="PF01535">
    <property type="entry name" value="PPR"/>
    <property type="match status" value="2"/>
</dbReference>
<keyword evidence="1" id="KW-0677">Repeat</keyword>
<dbReference type="Gene3D" id="1.25.40.10">
    <property type="entry name" value="Tetratricopeptide repeat domain"/>
    <property type="match status" value="2"/>
</dbReference>
<reference evidence="4 5" key="1">
    <citation type="journal article" date="2006" name="Nature">
        <title>Insights from the genome of the biotrophic fungal plant pathogen Ustilago maydis.</title>
        <authorList>
            <person name="Kamper J."/>
            <person name="Kahmann R."/>
            <person name="Bolker M."/>
            <person name="Ma L.J."/>
            <person name="Brefort T."/>
            <person name="Saville B.J."/>
            <person name="Banuett F."/>
            <person name="Kronstad J.W."/>
            <person name="Gold S.E."/>
            <person name="Muller O."/>
            <person name="Perlin M.H."/>
            <person name="Wosten H.A."/>
            <person name="de Vries R."/>
            <person name="Ruiz-Herrera J."/>
            <person name="Reynaga-Pena C.G."/>
            <person name="Snetselaar K."/>
            <person name="McCann M."/>
            <person name="Perez-Martin J."/>
            <person name="Feldbrugge M."/>
            <person name="Basse C.W."/>
            <person name="Steinberg G."/>
            <person name="Ibeas J.I."/>
            <person name="Holloman W."/>
            <person name="Guzman P."/>
            <person name="Farman M."/>
            <person name="Stajich J.E."/>
            <person name="Sentandreu R."/>
            <person name="Gonzalez-Prieto J.M."/>
            <person name="Kennell J.C."/>
            <person name="Molina L."/>
            <person name="Schirawski J."/>
            <person name="Mendoza-Mendoza A."/>
            <person name="Greilinger D."/>
            <person name="Munch K."/>
            <person name="Rossel N."/>
            <person name="Scherer M."/>
            <person name="Vranes M."/>
            <person name="Ladendorf O."/>
            <person name="Vincon V."/>
            <person name="Fuchs U."/>
            <person name="Sandrock B."/>
            <person name="Meng S."/>
            <person name="Ho E.C."/>
            <person name="Cahill M.J."/>
            <person name="Boyce K.J."/>
            <person name="Klose J."/>
            <person name="Klosterman S.J."/>
            <person name="Deelstra H.J."/>
            <person name="Ortiz-Castellanos L."/>
            <person name="Li W."/>
            <person name="Sanchez-Alonso P."/>
            <person name="Schreier P.H."/>
            <person name="Hauser-Hahn I."/>
            <person name="Vaupel M."/>
            <person name="Koopmann E."/>
            <person name="Friedrich G."/>
            <person name="Voss H."/>
            <person name="Schluter T."/>
            <person name="Margolis J."/>
            <person name="Platt D."/>
            <person name="Swimmer C."/>
            <person name="Gnirke A."/>
            <person name="Chen F."/>
            <person name="Vysotskaia V."/>
            <person name="Mannhaupt G."/>
            <person name="Guldener U."/>
            <person name="Munsterkotter M."/>
            <person name="Haase D."/>
            <person name="Oesterheld M."/>
            <person name="Mewes H.W."/>
            <person name="Mauceli E.W."/>
            <person name="DeCaprio D."/>
            <person name="Wade C.M."/>
            <person name="Butler J."/>
            <person name="Young S."/>
            <person name="Jaffe D.B."/>
            <person name="Calvo S."/>
            <person name="Nusbaum C."/>
            <person name="Galagan J."/>
            <person name="Birren B.W."/>
        </authorList>
    </citation>
    <scope>NUCLEOTIDE SEQUENCE [LARGE SCALE GENOMIC DNA]</scope>
    <source>
        <strain evidence="5">DSM 14603 / FGSC 9021 / UM521</strain>
    </source>
</reference>
<gene>
    <name evidence="4" type="ORF">UMAG_10721</name>
</gene>
<dbReference type="InParanoid" id="A0A0D1DWD4"/>
<evidence type="ECO:0000313" key="4">
    <source>
        <dbReference type="EMBL" id="KIS66855.1"/>
    </source>
</evidence>
<feature type="compositionally biased region" description="Polar residues" evidence="3">
    <location>
        <begin position="283"/>
        <end position="295"/>
    </location>
</feature>
<organism evidence="4 5">
    <name type="scientific">Mycosarcoma maydis</name>
    <name type="common">Corn smut fungus</name>
    <name type="synonym">Ustilago maydis</name>
    <dbReference type="NCBI Taxonomy" id="5270"/>
    <lineage>
        <taxon>Eukaryota</taxon>
        <taxon>Fungi</taxon>
        <taxon>Dikarya</taxon>
        <taxon>Basidiomycota</taxon>
        <taxon>Ustilaginomycotina</taxon>
        <taxon>Ustilaginomycetes</taxon>
        <taxon>Ustilaginales</taxon>
        <taxon>Ustilaginaceae</taxon>
        <taxon>Mycosarcoma</taxon>
    </lineage>
</organism>
<protein>
    <submittedName>
        <fullName evidence="4">Uncharacterized protein</fullName>
    </submittedName>
</protein>
<dbReference type="GO" id="GO:0006397">
    <property type="term" value="P:mRNA processing"/>
    <property type="evidence" value="ECO:0000318"/>
    <property type="project" value="GO_Central"/>
</dbReference>
<dbReference type="InterPro" id="IPR051222">
    <property type="entry name" value="PPR/CCM1_RNA-binding"/>
</dbReference>
<feature type="region of interest" description="Disordered" evidence="3">
    <location>
        <begin position="59"/>
        <end position="126"/>
    </location>
</feature>
<dbReference type="STRING" id="237631.A0A0D1DWD4"/>
<dbReference type="InterPro" id="IPR011990">
    <property type="entry name" value="TPR-like_helical_dom_sf"/>
</dbReference>
<proteinExistence type="predicted"/>
<dbReference type="GO" id="GO:0005737">
    <property type="term" value="C:cytoplasm"/>
    <property type="evidence" value="ECO:0000318"/>
    <property type="project" value="GO_Central"/>
</dbReference>
<dbReference type="VEuPathDB" id="FungiDB:UMAG_10721"/>
<dbReference type="EMBL" id="CM003155">
    <property type="protein sequence ID" value="KIS66855.1"/>
    <property type="molecule type" value="Genomic_DNA"/>
</dbReference>
<evidence type="ECO:0000313" key="5">
    <source>
        <dbReference type="Proteomes" id="UP000000561"/>
    </source>
</evidence>
<dbReference type="PANTHER" id="PTHR47942:SF82">
    <property type="entry name" value="PENTACOTRIPEPTIDE-REPEAT REGION OF PRORP DOMAIN-CONTAINING PROTEIN"/>
    <property type="match status" value="1"/>
</dbReference>
<dbReference type="OrthoDB" id="1908178at2759"/>
<accession>A0A0D1DWD4</accession>
<dbReference type="GeneID" id="23566712"/>